<evidence type="ECO:0000256" key="1">
    <source>
        <dbReference type="SAM" id="MobiDB-lite"/>
    </source>
</evidence>
<dbReference type="KEGG" id="sbae:DSM104329_01893"/>
<evidence type="ECO:0000313" key="3">
    <source>
        <dbReference type="Proteomes" id="UP001162834"/>
    </source>
</evidence>
<dbReference type="EMBL" id="CP087164">
    <property type="protein sequence ID" value="UGS35500.1"/>
    <property type="molecule type" value="Genomic_DNA"/>
</dbReference>
<accession>A0A9E6XWM0</accession>
<evidence type="ECO:0000313" key="2">
    <source>
        <dbReference type="EMBL" id="UGS35500.1"/>
    </source>
</evidence>
<protein>
    <submittedName>
        <fullName evidence="2">Uncharacterized protein</fullName>
    </submittedName>
</protein>
<dbReference type="Proteomes" id="UP001162834">
    <property type="component" value="Chromosome"/>
</dbReference>
<dbReference type="AlphaFoldDB" id="A0A9E6XWM0"/>
<keyword evidence="3" id="KW-1185">Reference proteome</keyword>
<organism evidence="2 3">
    <name type="scientific">Capillimicrobium parvum</name>
    <dbReference type="NCBI Taxonomy" id="2884022"/>
    <lineage>
        <taxon>Bacteria</taxon>
        <taxon>Bacillati</taxon>
        <taxon>Actinomycetota</taxon>
        <taxon>Thermoleophilia</taxon>
        <taxon>Solirubrobacterales</taxon>
        <taxon>Capillimicrobiaceae</taxon>
        <taxon>Capillimicrobium</taxon>
    </lineage>
</organism>
<reference evidence="2" key="1">
    <citation type="journal article" date="2022" name="Int. J. Syst. Evol. Microbiol.">
        <title>Pseudomonas aegrilactucae sp. nov. and Pseudomonas morbosilactucae sp. nov., pathogens causing bacterial rot of lettuce in Japan.</title>
        <authorList>
            <person name="Sawada H."/>
            <person name="Fujikawa T."/>
            <person name="Satou M."/>
        </authorList>
    </citation>
    <scope>NUCLEOTIDE SEQUENCE</scope>
    <source>
        <strain evidence="2">0166_1</strain>
    </source>
</reference>
<proteinExistence type="predicted"/>
<gene>
    <name evidence="2" type="ORF">DSM104329_01893</name>
</gene>
<feature type="region of interest" description="Disordered" evidence="1">
    <location>
        <begin position="52"/>
        <end position="97"/>
    </location>
</feature>
<name>A0A9E6XWM0_9ACTN</name>
<sequence length="97" mass="10458">MRRALRLLSQGWMEDAGKERDEGPFAFVQALPSGDLLVRVAGGWERHDTVRRAAEHAQPASDDDDAEPPRGGAEEEEEGACEAAQATSCPVQEARAA</sequence>
<dbReference type="RefSeq" id="WP_259315186.1">
    <property type="nucleotide sequence ID" value="NZ_CP087164.1"/>
</dbReference>